<dbReference type="RefSeq" id="WP_279299421.1">
    <property type="nucleotide sequence ID" value="NZ_JAOTIF010000026.1"/>
</dbReference>
<dbReference type="InterPro" id="IPR006076">
    <property type="entry name" value="FAD-dep_OxRdtase"/>
</dbReference>
<dbReference type="SUPFAM" id="SSF50022">
    <property type="entry name" value="ISP domain"/>
    <property type="match status" value="1"/>
</dbReference>
<dbReference type="InterPro" id="IPR038010">
    <property type="entry name" value="YhfW_C"/>
</dbReference>
<dbReference type="InterPro" id="IPR005805">
    <property type="entry name" value="Rieske_Fe-S_prot_C"/>
</dbReference>
<evidence type="ECO:0000256" key="4">
    <source>
        <dbReference type="ARBA" id="ARBA00023014"/>
    </source>
</evidence>
<dbReference type="Gene3D" id="3.50.50.60">
    <property type="entry name" value="FAD/NAD(P)-binding domain"/>
    <property type="match status" value="1"/>
</dbReference>
<accession>A0A9X2XPW4</accession>
<dbReference type="GO" id="GO:0016020">
    <property type="term" value="C:membrane"/>
    <property type="evidence" value="ECO:0007669"/>
    <property type="project" value="InterPro"/>
</dbReference>
<keyword evidence="5" id="KW-1015">Disulfide bond</keyword>
<dbReference type="InterPro" id="IPR017941">
    <property type="entry name" value="Rieske_2Fe-2S"/>
</dbReference>
<dbReference type="InterPro" id="IPR036188">
    <property type="entry name" value="FAD/NAD-bd_sf"/>
</dbReference>
<dbReference type="Pfam" id="PF01266">
    <property type="entry name" value="DAO"/>
    <property type="match status" value="1"/>
</dbReference>
<evidence type="ECO:0000256" key="5">
    <source>
        <dbReference type="ARBA" id="ARBA00023157"/>
    </source>
</evidence>
<dbReference type="GO" id="GO:0005737">
    <property type="term" value="C:cytoplasm"/>
    <property type="evidence" value="ECO:0007669"/>
    <property type="project" value="TreeGrafter"/>
</dbReference>
<dbReference type="InterPro" id="IPR036922">
    <property type="entry name" value="Rieske_2Fe-2S_sf"/>
</dbReference>
<dbReference type="GO" id="GO:0051537">
    <property type="term" value="F:2 iron, 2 sulfur cluster binding"/>
    <property type="evidence" value="ECO:0007669"/>
    <property type="project" value="UniProtKB-KW"/>
</dbReference>
<proteinExistence type="predicted"/>
<dbReference type="PRINTS" id="PR00162">
    <property type="entry name" value="RIESKE"/>
</dbReference>
<keyword evidence="8" id="KW-1185">Reference proteome</keyword>
<keyword evidence="4" id="KW-0411">Iron-sulfur</keyword>
<gene>
    <name evidence="7" type="ORF">OCK74_22885</name>
</gene>
<reference evidence="7" key="2">
    <citation type="submission" date="2023-04" db="EMBL/GenBank/DDBJ databases">
        <title>Paracnuella aquatica gen. nov., sp. nov., a member of the family Chitinophagaceae isolated from a hot spring.</title>
        <authorList>
            <person name="Wang C."/>
        </authorList>
    </citation>
    <scope>NUCLEOTIDE SEQUENCE</scope>
    <source>
        <strain evidence="7">LB-8</strain>
    </source>
</reference>
<dbReference type="Proteomes" id="UP001155483">
    <property type="component" value="Unassembled WGS sequence"/>
</dbReference>
<protein>
    <submittedName>
        <fullName evidence="7">FAD-dependent oxidoreductase</fullName>
    </submittedName>
</protein>
<dbReference type="GO" id="GO:0046872">
    <property type="term" value="F:metal ion binding"/>
    <property type="evidence" value="ECO:0007669"/>
    <property type="project" value="UniProtKB-KW"/>
</dbReference>
<comment type="caution">
    <text evidence="7">The sequence shown here is derived from an EMBL/GenBank/DDBJ whole genome shotgun (WGS) entry which is preliminary data.</text>
</comment>
<dbReference type="PANTHER" id="PTHR13847">
    <property type="entry name" value="SARCOSINE DEHYDROGENASE-RELATED"/>
    <property type="match status" value="1"/>
</dbReference>
<feature type="domain" description="Rieske" evidence="6">
    <location>
        <begin position="413"/>
        <end position="503"/>
    </location>
</feature>
<dbReference type="AlphaFoldDB" id="A0A9X2XPW4"/>
<dbReference type="Pfam" id="PF00355">
    <property type="entry name" value="Rieske"/>
    <property type="match status" value="1"/>
</dbReference>
<evidence type="ECO:0000313" key="7">
    <source>
        <dbReference type="EMBL" id="MCU7551984.1"/>
    </source>
</evidence>
<evidence type="ECO:0000313" key="8">
    <source>
        <dbReference type="Proteomes" id="UP001155483"/>
    </source>
</evidence>
<dbReference type="EMBL" id="JAOTIF010000026">
    <property type="protein sequence ID" value="MCU7551984.1"/>
    <property type="molecule type" value="Genomic_DNA"/>
</dbReference>
<evidence type="ECO:0000259" key="6">
    <source>
        <dbReference type="PROSITE" id="PS51296"/>
    </source>
</evidence>
<dbReference type="CDD" id="cd03477">
    <property type="entry name" value="Rieske_YhfW_C"/>
    <property type="match status" value="1"/>
</dbReference>
<reference evidence="7" key="1">
    <citation type="submission" date="2022-09" db="EMBL/GenBank/DDBJ databases">
        <authorList>
            <person name="Yuan C."/>
            <person name="Ke Z."/>
        </authorList>
    </citation>
    <scope>NUCLEOTIDE SEQUENCE</scope>
    <source>
        <strain evidence="7">LB-8</strain>
    </source>
</reference>
<keyword evidence="1" id="KW-0001">2Fe-2S</keyword>
<evidence type="ECO:0000256" key="3">
    <source>
        <dbReference type="ARBA" id="ARBA00023004"/>
    </source>
</evidence>
<sequence length="503" mass="55650">MDTTPVWKTNAQEIFFPSLANDITVDVAIVGGGITGITAAYLLSSAGKRVVVLESGKIANGSTGHSTGNLYAPVGNDGLHSLKSKWSEDVMRQVVTSRAEAVDFIEATINELNIECDFKRVPWCLFAEKSGNKSYVEAERKMAEKAGLTISNEVPLNLPVETGFSILNQAQFNPLQYTSSLAQKIQSDNCQVYDFTKVTNVKEGETCTVETNGGTVTASQVIMATHTPKGIYLVHTSMEPYREYAVAVILNSDYPPPGIFWNMLSTQHYSLRTYDTPDGRMLIVIGESHKVGTREWNNECFQKLEGFLRRKFDVASIEYKWSAQQYRSSDGLPHIGISTGNKKTYIATGFAADGLTYGTLAAMIISDQILERENKWSNTYKAGRLTPVASFTNFVKENVSVGFHLVKDHLTKKEAEQFDQVRSKEGKIMTVDGKKCAVHRDEEGNLHVVSAICTHLGCVVHWNWNEQSWDCPCHGSRFTVDGEVIEGPAIASLKKITITTESR</sequence>
<evidence type="ECO:0000256" key="2">
    <source>
        <dbReference type="ARBA" id="ARBA00022723"/>
    </source>
</evidence>
<dbReference type="Gene3D" id="2.102.10.10">
    <property type="entry name" value="Rieske [2Fe-2S] iron-sulphur domain"/>
    <property type="match status" value="1"/>
</dbReference>
<evidence type="ECO:0000256" key="1">
    <source>
        <dbReference type="ARBA" id="ARBA00022714"/>
    </source>
</evidence>
<dbReference type="SUPFAM" id="SSF51905">
    <property type="entry name" value="FAD/NAD(P)-binding domain"/>
    <property type="match status" value="1"/>
</dbReference>
<name>A0A9X2XPW4_9BACT</name>
<dbReference type="Gene3D" id="3.30.9.10">
    <property type="entry name" value="D-Amino Acid Oxidase, subunit A, domain 2"/>
    <property type="match status" value="1"/>
</dbReference>
<dbReference type="PANTHER" id="PTHR13847:SF274">
    <property type="entry name" value="RIESKE 2FE-2S IRON-SULFUR PROTEIN YHFW-RELATED"/>
    <property type="match status" value="1"/>
</dbReference>
<dbReference type="PROSITE" id="PS51296">
    <property type="entry name" value="RIESKE"/>
    <property type="match status" value="1"/>
</dbReference>
<dbReference type="FunFam" id="2.102.10.10:FF:000014">
    <property type="entry name" value="Oxidoreductase, FAD dependent"/>
    <property type="match status" value="1"/>
</dbReference>
<keyword evidence="3" id="KW-0408">Iron</keyword>
<organism evidence="7 8">
    <name type="scientific">Paraflavisolibacter caeni</name>
    <dbReference type="NCBI Taxonomy" id="2982496"/>
    <lineage>
        <taxon>Bacteria</taxon>
        <taxon>Pseudomonadati</taxon>
        <taxon>Bacteroidota</taxon>
        <taxon>Chitinophagia</taxon>
        <taxon>Chitinophagales</taxon>
        <taxon>Chitinophagaceae</taxon>
        <taxon>Paraflavisolibacter</taxon>
    </lineage>
</organism>
<keyword evidence="2" id="KW-0479">Metal-binding</keyword>